<organism evidence="1 2">
    <name type="scientific">Pseudomonas syringae pv. actinidiae ICMP 19096</name>
    <dbReference type="NCBI Taxonomy" id="1194405"/>
    <lineage>
        <taxon>Bacteria</taxon>
        <taxon>Pseudomonadati</taxon>
        <taxon>Pseudomonadota</taxon>
        <taxon>Gammaproteobacteria</taxon>
        <taxon>Pseudomonadales</taxon>
        <taxon>Pseudomonadaceae</taxon>
        <taxon>Pseudomonas</taxon>
        <taxon>Pseudomonas syringae</taxon>
    </lineage>
</organism>
<proteinExistence type="predicted"/>
<dbReference type="AlphaFoldDB" id="A0A656JZ85"/>
<evidence type="ECO:0000313" key="2">
    <source>
        <dbReference type="Proteomes" id="UP000018849"/>
    </source>
</evidence>
<protein>
    <submittedName>
        <fullName evidence="1">Uncharacterized protein</fullName>
    </submittedName>
</protein>
<comment type="caution">
    <text evidence="1">The sequence shown here is derived from an EMBL/GenBank/DDBJ whole genome shotgun (WGS) entry which is preliminary data.</text>
</comment>
<dbReference type="EMBL" id="AOKF01001094">
    <property type="protein sequence ID" value="EPN62814.1"/>
    <property type="molecule type" value="Genomic_DNA"/>
</dbReference>
<dbReference type="Proteomes" id="UP000018849">
    <property type="component" value="Unassembled WGS sequence"/>
</dbReference>
<feature type="non-terminal residue" evidence="1">
    <location>
        <position position="59"/>
    </location>
</feature>
<sequence>MAQLAEQQSRLSGPSGLFMKLIRQIRSHGRQSPLFEDLAQLEGRKRQWLAERAVQFAMG</sequence>
<gene>
    <name evidence="1" type="ORF">A245_13005</name>
</gene>
<reference evidence="1 2" key="1">
    <citation type="journal article" date="2013" name="PLoS Pathog.">
        <title>Genomic analysis of the Kiwifruit pathogen Pseudomonas syringae pv. actinidiae provides insight into the origins of an emergent plant disease.</title>
        <authorList>
            <person name="McCann H.C."/>
            <person name="Rikkerink E.H."/>
            <person name="Bertels F."/>
            <person name="Fiers M."/>
            <person name="Lu A."/>
            <person name="Rees-George J."/>
            <person name="Andersen M.T."/>
            <person name="Gleave A.P."/>
            <person name="Haubold B."/>
            <person name="Wohlers M.W."/>
            <person name="Guttman D.S."/>
            <person name="Wang P.W."/>
            <person name="Straub C."/>
            <person name="Vanneste J.L."/>
            <person name="Rainey P.B."/>
            <person name="Templeton M.D."/>
        </authorList>
    </citation>
    <scope>NUCLEOTIDE SEQUENCE [LARGE SCALE GENOMIC DNA]</scope>
    <source>
        <strain evidence="1 2">ICMP 19096</strain>
    </source>
</reference>
<accession>A0A656JZ85</accession>
<evidence type="ECO:0000313" key="1">
    <source>
        <dbReference type="EMBL" id="EPN62814.1"/>
    </source>
</evidence>
<name>A0A656JZ85_PSESF</name>